<dbReference type="InterPro" id="IPR013103">
    <property type="entry name" value="RVT_2"/>
</dbReference>
<evidence type="ECO:0000313" key="2">
    <source>
        <dbReference type="EMBL" id="KAK3006265.1"/>
    </source>
</evidence>
<dbReference type="Pfam" id="PF07727">
    <property type="entry name" value="RVT_2"/>
    <property type="match status" value="1"/>
</dbReference>
<accession>A0AA88VCX9</accession>
<dbReference type="EMBL" id="JAVXUP010002016">
    <property type="protein sequence ID" value="KAK3006265.1"/>
    <property type="molecule type" value="Genomic_DNA"/>
</dbReference>
<gene>
    <name evidence="2" type="ORF">RJ639_017078</name>
</gene>
<feature type="domain" description="Reverse transcriptase Ty1/copia-type" evidence="1">
    <location>
        <begin position="104"/>
        <end position="217"/>
    </location>
</feature>
<dbReference type="AlphaFoldDB" id="A0AA88VCX9"/>
<keyword evidence="3" id="KW-1185">Reference proteome</keyword>
<evidence type="ECO:0000259" key="1">
    <source>
        <dbReference type="Pfam" id="PF07727"/>
    </source>
</evidence>
<evidence type="ECO:0000313" key="3">
    <source>
        <dbReference type="Proteomes" id="UP001188597"/>
    </source>
</evidence>
<name>A0AA88VCX9_9ASTE</name>
<protein>
    <recommendedName>
        <fullName evidence="1">Reverse transcriptase Ty1/copia-type domain-containing protein</fullName>
    </recommendedName>
</protein>
<reference evidence="2" key="1">
    <citation type="submission" date="2022-12" db="EMBL/GenBank/DDBJ databases">
        <title>Draft genome assemblies for two species of Escallonia (Escalloniales).</title>
        <authorList>
            <person name="Chanderbali A."/>
            <person name="Dervinis C."/>
            <person name="Anghel I."/>
            <person name="Soltis D."/>
            <person name="Soltis P."/>
            <person name="Zapata F."/>
        </authorList>
    </citation>
    <scope>NUCLEOTIDE SEQUENCE</scope>
    <source>
        <strain evidence="2">UCBG64.0493</strain>
        <tissue evidence="2">Leaf</tissue>
    </source>
</reference>
<dbReference type="Proteomes" id="UP001188597">
    <property type="component" value="Unassembled WGS sequence"/>
</dbReference>
<sequence>MEKYQARVSMLNISLSWQIGDGYSVDLWKDHRIPEHSSELLMPLKSKWSKARANGYANMVAYALSVAENNEVELPVTCKEAIKSMESAQWIIAWNEEMKSLYKNQTWGLVKLPMDLKIFGCKWVYKKKKGIPRTKDARYTARLVAKGFTQREFIDYNEIFSPIVKHTSIRVLLAMVALYDLELNQLDVKIVVLHNELEEQIFMRQLERFVIQDKEDHATPQAIVALSITEAEYIAATEAMKEVVVDGGMGHFLLVSVGRWQSHNDD</sequence>
<organism evidence="2 3">
    <name type="scientific">Escallonia herrerae</name>
    <dbReference type="NCBI Taxonomy" id="1293975"/>
    <lineage>
        <taxon>Eukaryota</taxon>
        <taxon>Viridiplantae</taxon>
        <taxon>Streptophyta</taxon>
        <taxon>Embryophyta</taxon>
        <taxon>Tracheophyta</taxon>
        <taxon>Spermatophyta</taxon>
        <taxon>Magnoliopsida</taxon>
        <taxon>eudicotyledons</taxon>
        <taxon>Gunneridae</taxon>
        <taxon>Pentapetalae</taxon>
        <taxon>asterids</taxon>
        <taxon>campanulids</taxon>
        <taxon>Escalloniales</taxon>
        <taxon>Escalloniaceae</taxon>
        <taxon>Escallonia</taxon>
    </lineage>
</organism>
<proteinExistence type="predicted"/>
<comment type="caution">
    <text evidence="2">The sequence shown here is derived from an EMBL/GenBank/DDBJ whole genome shotgun (WGS) entry which is preliminary data.</text>
</comment>